<dbReference type="Gene3D" id="1.10.357.10">
    <property type="entry name" value="Tetracycline Repressor, domain 2"/>
    <property type="match status" value="1"/>
</dbReference>
<evidence type="ECO:0008006" key="3">
    <source>
        <dbReference type="Google" id="ProtNLM"/>
    </source>
</evidence>
<dbReference type="EMBL" id="LVVL01000001">
    <property type="protein sequence ID" value="OAN15637.1"/>
    <property type="molecule type" value="Genomic_DNA"/>
</dbReference>
<evidence type="ECO:0000313" key="1">
    <source>
        <dbReference type="EMBL" id="OAN15637.1"/>
    </source>
</evidence>
<dbReference type="InterPro" id="IPR009057">
    <property type="entry name" value="Homeodomain-like_sf"/>
</dbReference>
<reference evidence="1 2" key="1">
    <citation type="submission" date="2016-03" db="EMBL/GenBank/DDBJ databases">
        <authorList>
            <person name="Cho S.-Y."/>
            <person name="Lim S."/>
            <person name="Kim H."/>
            <person name="Soh E.H."/>
            <person name="Moon J.S."/>
        </authorList>
    </citation>
    <scope>NUCLEOTIDE SEQUENCE [LARGE SCALE GENOMIC DNA]</scope>
    <source>
        <strain evidence="1 2">KCTC 3810</strain>
    </source>
</reference>
<accession>A0ABX2VBN7</accession>
<dbReference type="RefSeq" id="WP_028106453.1">
    <property type="nucleotide sequence ID" value="NZ_LVVL01000001.1"/>
</dbReference>
<name>A0ABX2VBN7_9BACL</name>
<keyword evidence="2" id="KW-1185">Reference proteome</keyword>
<proteinExistence type="predicted"/>
<evidence type="ECO:0000313" key="2">
    <source>
        <dbReference type="Proteomes" id="UP000078447"/>
    </source>
</evidence>
<comment type="caution">
    <text evidence="1">The sequence shown here is derived from an EMBL/GenBank/DDBJ whole genome shotgun (WGS) entry which is preliminary data.</text>
</comment>
<dbReference type="Proteomes" id="UP000078447">
    <property type="component" value="Unassembled WGS sequence"/>
</dbReference>
<gene>
    <name evidence="1" type="ORF">A3783_06785</name>
</gene>
<organism evidence="1 2">
    <name type="scientific">Exiguobacterium undae</name>
    <dbReference type="NCBI Taxonomy" id="169177"/>
    <lineage>
        <taxon>Bacteria</taxon>
        <taxon>Bacillati</taxon>
        <taxon>Bacillota</taxon>
        <taxon>Bacilli</taxon>
        <taxon>Bacillales</taxon>
        <taxon>Bacillales Family XII. Incertae Sedis</taxon>
        <taxon>Exiguobacterium</taxon>
    </lineage>
</organism>
<dbReference type="SUPFAM" id="SSF46689">
    <property type="entry name" value="Homeodomain-like"/>
    <property type="match status" value="1"/>
</dbReference>
<sequence length="188" mass="21555">MDKFELKRQAYTAKIAEYVLHHGISGASLRKMADAAATSDRMLMHYFKDKSDIETRVLTAISEELMDLLNENLALRLGFRDFLLFIREAIKDQRIKPYLNLWFEVTHLATGNKEPYVTVMQEIGKSFEQWIDRVYAPAPDENGPQLAALLFVITEGLVVLDRIEMQDRMVRAIDGMIGLYDQAKGIRG</sequence>
<protein>
    <recommendedName>
        <fullName evidence="3">TetR/AcrR family transcriptional regulator</fullName>
    </recommendedName>
</protein>